<evidence type="ECO:0000256" key="9">
    <source>
        <dbReference type="ARBA" id="ARBA00023224"/>
    </source>
</evidence>
<evidence type="ECO:0000256" key="11">
    <source>
        <dbReference type="PROSITE-ProRule" id="PRU00284"/>
    </source>
</evidence>
<proteinExistence type="inferred from homology"/>
<dbReference type="PROSITE" id="PS50111">
    <property type="entry name" value="CHEMOTAXIS_TRANSDUC_2"/>
    <property type="match status" value="1"/>
</dbReference>
<comment type="subcellular location">
    <subcellularLocation>
        <location evidence="1">Cell inner membrane</location>
        <topology evidence="1">Multi-pass membrane protein</topology>
    </subcellularLocation>
</comment>
<dbReference type="PROSITE" id="PS50885">
    <property type="entry name" value="HAMP"/>
    <property type="match status" value="1"/>
</dbReference>
<keyword evidence="8 12" id="KW-0472">Membrane</keyword>
<keyword evidence="17" id="KW-1185">Reference proteome</keyword>
<dbReference type="Gene3D" id="1.10.287.950">
    <property type="entry name" value="Methyl-accepting chemotaxis protein"/>
    <property type="match status" value="1"/>
</dbReference>
<feature type="domain" description="Methyl-accepting transducer" evidence="13">
    <location>
        <begin position="366"/>
        <end position="602"/>
    </location>
</feature>
<evidence type="ECO:0000256" key="3">
    <source>
        <dbReference type="ARBA" id="ARBA00022481"/>
    </source>
</evidence>
<evidence type="ECO:0000256" key="12">
    <source>
        <dbReference type="SAM" id="Phobius"/>
    </source>
</evidence>
<evidence type="ECO:0000313" key="17">
    <source>
        <dbReference type="Proteomes" id="UP000676428"/>
    </source>
</evidence>
<keyword evidence="4" id="KW-0145">Chemotaxis</keyword>
<evidence type="ECO:0000256" key="6">
    <source>
        <dbReference type="ARBA" id="ARBA00022692"/>
    </source>
</evidence>
<gene>
    <name evidence="16" type="ORF">KHX94_08220</name>
</gene>
<dbReference type="CDD" id="cd11386">
    <property type="entry name" value="MCP_signal"/>
    <property type="match status" value="1"/>
</dbReference>
<dbReference type="Pfam" id="PF00015">
    <property type="entry name" value="MCPsignal"/>
    <property type="match status" value="1"/>
</dbReference>
<keyword evidence="7 12" id="KW-1133">Transmembrane helix</keyword>
<dbReference type="EMBL" id="CP074572">
    <property type="protein sequence ID" value="QVK24443.1"/>
    <property type="molecule type" value="Genomic_DNA"/>
</dbReference>
<dbReference type="PANTHER" id="PTHR32089:SF39">
    <property type="entry name" value="METHYL-ACCEPTING CHEMOTAXIS PROTEIN HLYB"/>
    <property type="match status" value="1"/>
</dbReference>
<dbReference type="PANTHER" id="PTHR32089">
    <property type="entry name" value="METHYL-ACCEPTING CHEMOTAXIS PROTEIN MCPB"/>
    <property type="match status" value="1"/>
</dbReference>
<organism evidence="16 17">
    <name type="scientific">Shewanella dokdonensis</name>
    <dbReference type="NCBI Taxonomy" id="712036"/>
    <lineage>
        <taxon>Bacteria</taxon>
        <taxon>Pseudomonadati</taxon>
        <taxon>Pseudomonadota</taxon>
        <taxon>Gammaproteobacteria</taxon>
        <taxon>Alteromonadales</taxon>
        <taxon>Shewanellaceae</taxon>
        <taxon>Shewanella</taxon>
    </lineage>
</organism>
<evidence type="ECO:0000259" key="15">
    <source>
        <dbReference type="PROSITE" id="PS50885"/>
    </source>
</evidence>
<feature type="domain" description="HAMP" evidence="15">
    <location>
        <begin position="307"/>
        <end position="361"/>
    </location>
</feature>
<dbReference type="InterPro" id="IPR000727">
    <property type="entry name" value="T_SNARE_dom"/>
</dbReference>
<evidence type="ECO:0000256" key="1">
    <source>
        <dbReference type="ARBA" id="ARBA00004429"/>
    </source>
</evidence>
<evidence type="ECO:0000256" key="2">
    <source>
        <dbReference type="ARBA" id="ARBA00022475"/>
    </source>
</evidence>
<comment type="similarity">
    <text evidence="10">Belongs to the methyl-accepting chemotaxis (MCP) protein family.</text>
</comment>
<evidence type="ECO:0000256" key="4">
    <source>
        <dbReference type="ARBA" id="ARBA00022500"/>
    </source>
</evidence>
<dbReference type="Pfam" id="PF00672">
    <property type="entry name" value="HAMP"/>
    <property type="match status" value="1"/>
</dbReference>
<dbReference type="CDD" id="cd06225">
    <property type="entry name" value="HAMP"/>
    <property type="match status" value="1"/>
</dbReference>
<keyword evidence="3" id="KW-0488">Methylation</keyword>
<keyword evidence="2" id="KW-1003">Cell membrane</keyword>
<evidence type="ECO:0000313" key="16">
    <source>
        <dbReference type="EMBL" id="QVK24443.1"/>
    </source>
</evidence>
<dbReference type="SMART" id="SM00283">
    <property type="entry name" value="MA"/>
    <property type="match status" value="1"/>
</dbReference>
<feature type="transmembrane region" description="Helical" evidence="12">
    <location>
        <begin position="285"/>
        <end position="309"/>
    </location>
</feature>
<evidence type="ECO:0000256" key="7">
    <source>
        <dbReference type="ARBA" id="ARBA00022989"/>
    </source>
</evidence>
<accession>A0ABX8DI30</accession>
<protein>
    <submittedName>
        <fullName evidence="16">Methyl-accepting chemotaxis protein</fullName>
    </submittedName>
</protein>
<keyword evidence="6 12" id="KW-0812">Transmembrane</keyword>
<dbReference type="Proteomes" id="UP000676428">
    <property type="component" value="Chromosome"/>
</dbReference>
<evidence type="ECO:0000256" key="8">
    <source>
        <dbReference type="ARBA" id="ARBA00023136"/>
    </source>
</evidence>
<name>A0ABX8DI30_9GAMM</name>
<dbReference type="SMART" id="SM00304">
    <property type="entry name" value="HAMP"/>
    <property type="match status" value="1"/>
</dbReference>
<evidence type="ECO:0000256" key="10">
    <source>
        <dbReference type="ARBA" id="ARBA00029447"/>
    </source>
</evidence>
<keyword evidence="5" id="KW-0997">Cell inner membrane</keyword>
<dbReference type="CDD" id="cd12912">
    <property type="entry name" value="PDC2_MCP_like"/>
    <property type="match status" value="1"/>
</dbReference>
<keyword evidence="9 11" id="KW-0807">Transducer</keyword>
<feature type="domain" description="T-SNARE coiled-coil homology" evidence="14">
    <location>
        <begin position="553"/>
        <end position="615"/>
    </location>
</feature>
<dbReference type="InterPro" id="IPR003660">
    <property type="entry name" value="HAMP_dom"/>
</dbReference>
<evidence type="ECO:0000256" key="5">
    <source>
        <dbReference type="ARBA" id="ARBA00022519"/>
    </source>
</evidence>
<dbReference type="RefSeq" id="WP_213683031.1">
    <property type="nucleotide sequence ID" value="NZ_CP074572.1"/>
</dbReference>
<evidence type="ECO:0000259" key="14">
    <source>
        <dbReference type="PROSITE" id="PS50192"/>
    </source>
</evidence>
<sequence length="638" mass="69481">MKFNTLTIKQKLLITMVLAVLLPTFLVGLLGQHNAKQVISQRMLTSELPNQLLQIRNRIELEIGTLLNASEQLANDPILGHWLAQGRPDADEPLVEAKLQQLVKQYQLAQASYADRQSAAYYTQNGLLRILDQQQDGWFFDYVNSGKTKMLKLYTEPSSGDIKLFINYQQVNGRALVGLGKSLKDMVALLNSFRIEQTGHVFLADENGVIQIHQNQSLVGKGRLADIYGKAATSLLQHSDFNLQTLKLNGTETLVASSYLPAIGWYVVAQVPQQEIFDELEQASWMILLWTLVITGGFIVLAILVAGSVSRPISRAANMFIDLGKGDGDLRQRLPEDGNDELAKLAHGFNSFISQIHHSIEEVADTSHTLTTAATTAAKHAQQSQQDYNDQKDRTLTVVTAVNQMGATVSEIASNAAQAADAAKNADEEAATGQQVVSRARGTINQLSEDVGQMSEVIASLSKHTDAIGSVLDVIRSISDQTNLLALNAAIEAARAGEAGRGFSVVADEVRNLASRTASSTDEVQQMIDRLQTEAAKAVAAMEQSRSRSAEGVLAADEASEALQQISARISLISDMNVQVAAATEEQAAVVQDINRNLTEISEVSNRTSERADDTYRSSDSLNQLADRLGKLVSRFRI</sequence>
<dbReference type="Gene3D" id="3.30.450.20">
    <property type="entry name" value="PAS domain"/>
    <property type="match status" value="1"/>
</dbReference>
<dbReference type="PROSITE" id="PS50192">
    <property type="entry name" value="T_SNARE"/>
    <property type="match status" value="1"/>
</dbReference>
<dbReference type="SUPFAM" id="SSF58104">
    <property type="entry name" value="Methyl-accepting chemotaxis protein (MCP) signaling domain"/>
    <property type="match status" value="1"/>
</dbReference>
<dbReference type="InterPro" id="IPR004089">
    <property type="entry name" value="MCPsignal_dom"/>
</dbReference>
<evidence type="ECO:0000259" key="13">
    <source>
        <dbReference type="PROSITE" id="PS50111"/>
    </source>
</evidence>
<reference evidence="16 17" key="1">
    <citation type="journal article" date="2012" name="Int. J. Syst. Evol. Microbiol.">
        <title>Shewanella dokdonensis sp. nov., isolated from seawater.</title>
        <authorList>
            <person name="Sung H.R."/>
            <person name="Yoon J.H."/>
            <person name="Ghim S.Y."/>
        </authorList>
    </citation>
    <scope>NUCLEOTIDE SEQUENCE [LARGE SCALE GENOMIC DNA]</scope>
    <source>
        <strain evidence="16 17">DSM 23626</strain>
    </source>
</reference>